<dbReference type="GO" id="GO:0006886">
    <property type="term" value="P:intracellular protein transport"/>
    <property type="evidence" value="ECO:0007669"/>
    <property type="project" value="TreeGrafter"/>
</dbReference>
<proteinExistence type="predicted"/>
<accession>A0A8E0VHK3</accession>
<dbReference type="PANTHER" id="PTHR46467">
    <property type="entry name" value="TETHER CONTAINING UBX DOMAIN FOR GLUT4"/>
    <property type="match status" value="1"/>
</dbReference>
<keyword evidence="3" id="KW-1185">Reference proteome</keyword>
<dbReference type="Pfam" id="PF00789">
    <property type="entry name" value="UBX"/>
    <property type="match status" value="1"/>
</dbReference>
<dbReference type="InterPro" id="IPR001012">
    <property type="entry name" value="UBX_dom"/>
</dbReference>
<evidence type="ECO:0000313" key="3">
    <source>
        <dbReference type="Proteomes" id="UP000728185"/>
    </source>
</evidence>
<gene>
    <name evidence="2" type="ORF">FBUS_00025</name>
</gene>
<dbReference type="OrthoDB" id="440781at2759"/>
<dbReference type="GO" id="GO:0012506">
    <property type="term" value="C:vesicle membrane"/>
    <property type="evidence" value="ECO:0007669"/>
    <property type="project" value="TreeGrafter"/>
</dbReference>
<dbReference type="PANTHER" id="PTHR46467:SF1">
    <property type="entry name" value="TETHER CONTAINING UBX DOMAIN FOR GLUT4"/>
    <property type="match status" value="1"/>
</dbReference>
<feature type="non-terminal residue" evidence="2">
    <location>
        <position position="1"/>
    </location>
</feature>
<protein>
    <recommendedName>
        <fullName evidence="1">UBX domain-containing protein</fullName>
    </recommendedName>
</protein>
<dbReference type="GO" id="GO:0005634">
    <property type="term" value="C:nucleus"/>
    <property type="evidence" value="ECO:0007669"/>
    <property type="project" value="TreeGrafter"/>
</dbReference>
<dbReference type="Gene3D" id="3.10.20.90">
    <property type="entry name" value="Phosphatidylinositol 3-kinase Catalytic Subunit, Chain A, domain 1"/>
    <property type="match status" value="1"/>
</dbReference>
<dbReference type="EMBL" id="LUCM01009864">
    <property type="protein sequence ID" value="KAA0186257.1"/>
    <property type="molecule type" value="Genomic_DNA"/>
</dbReference>
<dbReference type="InterPro" id="IPR029071">
    <property type="entry name" value="Ubiquitin-like_domsf"/>
</dbReference>
<evidence type="ECO:0000259" key="1">
    <source>
        <dbReference type="SMART" id="SM00166"/>
    </source>
</evidence>
<dbReference type="GO" id="GO:0005737">
    <property type="term" value="C:cytoplasm"/>
    <property type="evidence" value="ECO:0007669"/>
    <property type="project" value="TreeGrafter"/>
</dbReference>
<dbReference type="CDD" id="cd16118">
    <property type="entry name" value="UBX2_UBXN9"/>
    <property type="match status" value="1"/>
</dbReference>
<reference evidence="2" key="1">
    <citation type="submission" date="2019-05" db="EMBL/GenBank/DDBJ databases">
        <title>Annotation for the trematode Fasciolopsis buski.</title>
        <authorList>
            <person name="Choi Y.-J."/>
        </authorList>
    </citation>
    <scope>NUCLEOTIDE SEQUENCE</scope>
    <source>
        <strain evidence="2">HT</strain>
        <tissue evidence="2">Whole worm</tissue>
    </source>
</reference>
<feature type="domain" description="UBX" evidence="1">
    <location>
        <begin position="41"/>
        <end position="122"/>
    </location>
</feature>
<sequence>SFNHQQSSSLIPHPFILPRFFHRNADEPLQTAAMRNEARLKTYRKYKRAVIQFHWSDGIVVQACFSPRESLSALFCFVKELLRQSSMSFSLYTTPPKVTLSQSPTSLIEASLVPLAKVYFSAERSRGNEGEWTRMHIRCTIRIKTDHNILSKLDLRILDAQFCLYLALAT</sequence>
<organism evidence="2 3">
    <name type="scientific">Fasciolopsis buskii</name>
    <dbReference type="NCBI Taxonomy" id="27845"/>
    <lineage>
        <taxon>Eukaryota</taxon>
        <taxon>Metazoa</taxon>
        <taxon>Spiralia</taxon>
        <taxon>Lophotrochozoa</taxon>
        <taxon>Platyhelminthes</taxon>
        <taxon>Trematoda</taxon>
        <taxon>Digenea</taxon>
        <taxon>Plagiorchiida</taxon>
        <taxon>Echinostomata</taxon>
        <taxon>Echinostomatoidea</taxon>
        <taxon>Fasciolidae</taxon>
        <taxon>Fasciolopsis</taxon>
    </lineage>
</organism>
<dbReference type="SUPFAM" id="SSF54236">
    <property type="entry name" value="Ubiquitin-like"/>
    <property type="match status" value="1"/>
</dbReference>
<dbReference type="AlphaFoldDB" id="A0A8E0VHK3"/>
<dbReference type="SMART" id="SM00166">
    <property type="entry name" value="UBX"/>
    <property type="match status" value="1"/>
</dbReference>
<comment type="caution">
    <text evidence="2">The sequence shown here is derived from an EMBL/GenBank/DDBJ whole genome shotgun (WGS) entry which is preliminary data.</text>
</comment>
<evidence type="ECO:0000313" key="2">
    <source>
        <dbReference type="EMBL" id="KAA0186257.1"/>
    </source>
</evidence>
<name>A0A8E0VHK3_9TREM</name>
<dbReference type="Proteomes" id="UP000728185">
    <property type="component" value="Unassembled WGS sequence"/>
</dbReference>